<dbReference type="AlphaFoldDB" id="A0A8D8DY67"/>
<sequence>MSLVLPSQFPSLSSQFFFFALVNTSNSTAFSMPLVNQVSLAEAFPNSTKLCTKLHEIKSCQSSLSSTFQVSRVKLVKVLRELLYPDHTKTWSLSRHSAPFWQPTARGTFTIFHKTSTGHQGGA</sequence>
<dbReference type="EMBL" id="HBUE01279843">
    <property type="protein sequence ID" value="CAG6568332.1"/>
    <property type="molecule type" value="Transcribed_RNA"/>
</dbReference>
<proteinExistence type="predicted"/>
<organism evidence="1">
    <name type="scientific">Culex pipiens</name>
    <name type="common">House mosquito</name>
    <dbReference type="NCBI Taxonomy" id="7175"/>
    <lineage>
        <taxon>Eukaryota</taxon>
        <taxon>Metazoa</taxon>
        <taxon>Ecdysozoa</taxon>
        <taxon>Arthropoda</taxon>
        <taxon>Hexapoda</taxon>
        <taxon>Insecta</taxon>
        <taxon>Pterygota</taxon>
        <taxon>Neoptera</taxon>
        <taxon>Endopterygota</taxon>
        <taxon>Diptera</taxon>
        <taxon>Nematocera</taxon>
        <taxon>Culicoidea</taxon>
        <taxon>Culicidae</taxon>
        <taxon>Culicinae</taxon>
        <taxon>Culicini</taxon>
        <taxon>Culex</taxon>
        <taxon>Culex</taxon>
    </lineage>
</organism>
<accession>A0A8D8DY67</accession>
<reference evidence="1" key="1">
    <citation type="submission" date="2021-05" db="EMBL/GenBank/DDBJ databases">
        <authorList>
            <person name="Alioto T."/>
            <person name="Alioto T."/>
            <person name="Gomez Garrido J."/>
        </authorList>
    </citation>
    <scope>NUCLEOTIDE SEQUENCE</scope>
</reference>
<dbReference type="EMBL" id="HBUE01174336">
    <property type="protein sequence ID" value="CAG6516820.1"/>
    <property type="molecule type" value="Transcribed_RNA"/>
</dbReference>
<name>A0A8D8DY67_CULPI</name>
<protein>
    <submittedName>
        <fullName evidence="1">(northern house mosquito) hypothetical protein</fullName>
    </submittedName>
</protein>
<evidence type="ECO:0000313" key="1">
    <source>
        <dbReference type="EMBL" id="CAG6516820.1"/>
    </source>
</evidence>